<keyword evidence="2" id="KW-1185">Reference proteome</keyword>
<comment type="caution">
    <text evidence="1">The sequence shown here is derived from an EMBL/GenBank/DDBJ whole genome shotgun (WGS) entry which is preliminary data.</text>
</comment>
<sequence>MPRIMAAPEHSIHLDWVTGAHARRCAMSALGCCWREVRRRVQSHAVYMAPGFDIST</sequence>
<organism evidence="1 2">
    <name type="scientific">Irpex rosettiformis</name>
    <dbReference type="NCBI Taxonomy" id="378272"/>
    <lineage>
        <taxon>Eukaryota</taxon>
        <taxon>Fungi</taxon>
        <taxon>Dikarya</taxon>
        <taxon>Basidiomycota</taxon>
        <taxon>Agaricomycotina</taxon>
        <taxon>Agaricomycetes</taxon>
        <taxon>Polyporales</taxon>
        <taxon>Irpicaceae</taxon>
        <taxon>Irpex</taxon>
    </lineage>
</organism>
<reference evidence="1" key="1">
    <citation type="journal article" date="2021" name="Environ. Microbiol.">
        <title>Gene family expansions and transcriptome signatures uncover fungal adaptations to wood decay.</title>
        <authorList>
            <person name="Hage H."/>
            <person name="Miyauchi S."/>
            <person name="Viragh M."/>
            <person name="Drula E."/>
            <person name="Min B."/>
            <person name="Chaduli D."/>
            <person name="Navarro D."/>
            <person name="Favel A."/>
            <person name="Norest M."/>
            <person name="Lesage-Meessen L."/>
            <person name="Balint B."/>
            <person name="Merenyi Z."/>
            <person name="de Eugenio L."/>
            <person name="Morin E."/>
            <person name="Martinez A.T."/>
            <person name="Baldrian P."/>
            <person name="Stursova M."/>
            <person name="Martinez M.J."/>
            <person name="Novotny C."/>
            <person name="Magnuson J.K."/>
            <person name="Spatafora J.W."/>
            <person name="Maurice S."/>
            <person name="Pangilinan J."/>
            <person name="Andreopoulos W."/>
            <person name="LaButti K."/>
            <person name="Hundley H."/>
            <person name="Na H."/>
            <person name="Kuo A."/>
            <person name="Barry K."/>
            <person name="Lipzen A."/>
            <person name="Henrissat B."/>
            <person name="Riley R."/>
            <person name="Ahrendt S."/>
            <person name="Nagy L.G."/>
            <person name="Grigoriev I.V."/>
            <person name="Martin F."/>
            <person name="Rosso M.N."/>
        </authorList>
    </citation>
    <scope>NUCLEOTIDE SEQUENCE</scope>
    <source>
        <strain evidence="1">CBS 384.51</strain>
    </source>
</reference>
<dbReference type="Proteomes" id="UP001055072">
    <property type="component" value="Unassembled WGS sequence"/>
</dbReference>
<protein>
    <submittedName>
        <fullName evidence="1">Uncharacterized protein</fullName>
    </submittedName>
</protein>
<proteinExistence type="predicted"/>
<dbReference type="EMBL" id="MU274966">
    <property type="protein sequence ID" value="KAI0083435.1"/>
    <property type="molecule type" value="Genomic_DNA"/>
</dbReference>
<evidence type="ECO:0000313" key="2">
    <source>
        <dbReference type="Proteomes" id="UP001055072"/>
    </source>
</evidence>
<evidence type="ECO:0000313" key="1">
    <source>
        <dbReference type="EMBL" id="KAI0083435.1"/>
    </source>
</evidence>
<name>A0ACB8TN65_9APHY</name>
<gene>
    <name evidence="1" type="ORF">BDY19DRAFT_978648</name>
</gene>
<accession>A0ACB8TN65</accession>